<reference evidence="3" key="1">
    <citation type="submission" date="2021-01" db="EMBL/GenBank/DDBJ databases">
        <title>Fulvivirga kasyanovii gen. nov., sp nov., a novel member of the phylum Bacteroidetes isolated from seawater in a mussel farm.</title>
        <authorList>
            <person name="Zhao L.-H."/>
            <person name="Wang Z.-J."/>
        </authorList>
    </citation>
    <scope>NUCLEOTIDE SEQUENCE</scope>
    <source>
        <strain evidence="3">29W222</strain>
    </source>
</reference>
<dbReference type="InterPro" id="IPR008979">
    <property type="entry name" value="Galactose-bd-like_sf"/>
</dbReference>
<feature type="compositionally biased region" description="Basic and acidic residues" evidence="1">
    <location>
        <begin position="49"/>
        <end position="58"/>
    </location>
</feature>
<dbReference type="Pfam" id="PF00754">
    <property type="entry name" value="F5_F8_type_C"/>
    <property type="match status" value="1"/>
</dbReference>
<organism evidence="3 4">
    <name type="scientific">Fulvivirga marina</name>
    <dbReference type="NCBI Taxonomy" id="2494733"/>
    <lineage>
        <taxon>Bacteria</taxon>
        <taxon>Pseudomonadati</taxon>
        <taxon>Bacteroidota</taxon>
        <taxon>Cytophagia</taxon>
        <taxon>Cytophagales</taxon>
        <taxon>Fulvivirgaceae</taxon>
        <taxon>Fulvivirga</taxon>
    </lineage>
</organism>
<dbReference type="Proteomes" id="UP000614216">
    <property type="component" value="Unassembled WGS sequence"/>
</dbReference>
<evidence type="ECO:0000256" key="1">
    <source>
        <dbReference type="SAM" id="MobiDB-lite"/>
    </source>
</evidence>
<sequence>MKNLFQSGITVMLVSFMLLACSEQENESGLDREQPGDFMDGYTSVLPGDRSDEGNVKPKAPIHEDLIIESVESDFYKGDTKSLTGRTDNPYGLAVSVNSPYSGKTETTSYWGPPSHGIYWYGDWSGDFWLDNGNSVADFGNFISCYKDVYLDVNAIQYPGGQAPQALKAKLLEFGYACKSGSYSQGGYTQKWEIIGVYNGIEYQLGWILYAHLASDVVYSVGTVLNLSGPVKIGTTFSTGSTSGNTCWGSCHLHIEVYNYLNWPCYDVNPPATQNTRIGILGGLGSSVVNCPDIGGGGTMTNWARSAINCDRSSAYSSQYDCNKAYDGGYTGSTKWVSNGSTRTSWMTLDLGSLRNIKEFKVFHAGSVGEPTSSNTRAYQIQYSNSFTGPWYTIVNANNSGQANSNTYAVNLTTRYVALLVTDPGVDNYTRIVEFEVNGN</sequence>
<dbReference type="AlphaFoldDB" id="A0A937FX75"/>
<keyword evidence="4" id="KW-1185">Reference proteome</keyword>
<feature type="region of interest" description="Disordered" evidence="1">
    <location>
        <begin position="27"/>
        <end position="58"/>
    </location>
</feature>
<protein>
    <submittedName>
        <fullName evidence="3">Discoidin domain-containing protein</fullName>
    </submittedName>
</protein>
<dbReference type="PROSITE" id="PS51257">
    <property type="entry name" value="PROKAR_LIPOPROTEIN"/>
    <property type="match status" value="1"/>
</dbReference>
<proteinExistence type="predicted"/>
<dbReference type="EMBL" id="JAEUGD010000031">
    <property type="protein sequence ID" value="MBL6446683.1"/>
    <property type="molecule type" value="Genomic_DNA"/>
</dbReference>
<comment type="caution">
    <text evidence="3">The sequence shown here is derived from an EMBL/GenBank/DDBJ whole genome shotgun (WGS) entry which is preliminary data.</text>
</comment>
<dbReference type="SUPFAM" id="SSF49785">
    <property type="entry name" value="Galactose-binding domain-like"/>
    <property type="match status" value="1"/>
</dbReference>
<feature type="domain" description="F5/8 type C" evidence="2">
    <location>
        <begin position="291"/>
        <end position="440"/>
    </location>
</feature>
<evidence type="ECO:0000313" key="3">
    <source>
        <dbReference type="EMBL" id="MBL6446683.1"/>
    </source>
</evidence>
<evidence type="ECO:0000313" key="4">
    <source>
        <dbReference type="Proteomes" id="UP000614216"/>
    </source>
</evidence>
<dbReference type="PROSITE" id="PS50022">
    <property type="entry name" value="FA58C_3"/>
    <property type="match status" value="1"/>
</dbReference>
<evidence type="ECO:0000259" key="2">
    <source>
        <dbReference type="PROSITE" id="PS50022"/>
    </source>
</evidence>
<dbReference type="InterPro" id="IPR000421">
    <property type="entry name" value="FA58C"/>
</dbReference>
<dbReference type="Gene3D" id="2.60.120.260">
    <property type="entry name" value="Galactose-binding domain-like"/>
    <property type="match status" value="1"/>
</dbReference>
<accession>A0A937FX75</accession>
<dbReference type="RefSeq" id="WP_202856218.1">
    <property type="nucleotide sequence ID" value="NZ_JAEUGD010000031.1"/>
</dbReference>
<name>A0A937FX75_9BACT</name>
<gene>
    <name evidence="3" type="ORF">JMN32_10195</name>
</gene>